<dbReference type="InterPro" id="IPR025857">
    <property type="entry name" value="MacB_PCD"/>
</dbReference>
<feature type="transmembrane region" description="Helical" evidence="7">
    <location>
        <begin position="321"/>
        <end position="351"/>
    </location>
</feature>
<name>A0A9D2BZF4_9FIRM</name>
<dbReference type="Proteomes" id="UP000823868">
    <property type="component" value="Unassembled WGS sequence"/>
</dbReference>
<feature type="domain" description="ABC3 transporter permease C-terminal" evidence="8">
    <location>
        <begin position="276"/>
        <end position="398"/>
    </location>
</feature>
<evidence type="ECO:0000259" key="9">
    <source>
        <dbReference type="Pfam" id="PF12704"/>
    </source>
</evidence>
<feature type="transmembrane region" description="Helical" evidence="7">
    <location>
        <begin position="371"/>
        <end position="390"/>
    </location>
</feature>
<accession>A0A9D2BZF4</accession>
<evidence type="ECO:0000256" key="3">
    <source>
        <dbReference type="ARBA" id="ARBA00022692"/>
    </source>
</evidence>
<evidence type="ECO:0000313" key="11">
    <source>
        <dbReference type="Proteomes" id="UP000823868"/>
    </source>
</evidence>
<protein>
    <submittedName>
        <fullName evidence="10">ABC transporter permease</fullName>
    </submittedName>
</protein>
<feature type="transmembrane region" description="Helical" evidence="7">
    <location>
        <begin position="21"/>
        <end position="42"/>
    </location>
</feature>
<feature type="transmembrane region" description="Helical" evidence="7">
    <location>
        <begin position="270"/>
        <end position="297"/>
    </location>
</feature>
<dbReference type="AlphaFoldDB" id="A0A9D2BZF4"/>
<comment type="caution">
    <text evidence="10">The sequence shown here is derived from an EMBL/GenBank/DDBJ whole genome shotgun (WGS) entry which is preliminary data.</text>
</comment>
<dbReference type="Pfam" id="PF02687">
    <property type="entry name" value="FtsX"/>
    <property type="match status" value="1"/>
</dbReference>
<comment type="subcellular location">
    <subcellularLocation>
        <location evidence="1">Cell membrane</location>
        <topology evidence="1">Multi-pass membrane protein</topology>
    </subcellularLocation>
</comment>
<gene>
    <name evidence="10" type="ORF">H9841_05950</name>
</gene>
<evidence type="ECO:0000256" key="5">
    <source>
        <dbReference type="ARBA" id="ARBA00023136"/>
    </source>
</evidence>
<dbReference type="GO" id="GO:0005886">
    <property type="term" value="C:plasma membrane"/>
    <property type="evidence" value="ECO:0007669"/>
    <property type="project" value="UniProtKB-SubCell"/>
</dbReference>
<evidence type="ECO:0000313" key="10">
    <source>
        <dbReference type="EMBL" id="HIY21425.1"/>
    </source>
</evidence>
<dbReference type="GO" id="GO:0022857">
    <property type="term" value="F:transmembrane transporter activity"/>
    <property type="evidence" value="ECO:0007669"/>
    <property type="project" value="TreeGrafter"/>
</dbReference>
<evidence type="ECO:0000256" key="6">
    <source>
        <dbReference type="ARBA" id="ARBA00038076"/>
    </source>
</evidence>
<dbReference type="PANTHER" id="PTHR30572">
    <property type="entry name" value="MEMBRANE COMPONENT OF TRANSPORTER-RELATED"/>
    <property type="match status" value="1"/>
</dbReference>
<reference evidence="10" key="2">
    <citation type="submission" date="2021-04" db="EMBL/GenBank/DDBJ databases">
        <authorList>
            <person name="Gilroy R."/>
        </authorList>
    </citation>
    <scope>NUCLEOTIDE SEQUENCE</scope>
    <source>
        <strain evidence="10">ChiBcec16_6824</strain>
    </source>
</reference>
<dbReference type="InterPro" id="IPR050250">
    <property type="entry name" value="Macrolide_Exporter_MacB"/>
</dbReference>
<evidence type="ECO:0000259" key="8">
    <source>
        <dbReference type="Pfam" id="PF02687"/>
    </source>
</evidence>
<comment type="similarity">
    <text evidence="6">Belongs to the ABC-4 integral membrane protein family.</text>
</comment>
<sequence length="405" mass="43347">MNISQSFRLALKSLATSKMRALLTMLGIIIGVAAVIIITSLGNGMQLMMNAQFEKLGANLVQVQLMQTDSSSRTITPSDMEELVEKYPQYLSGMTPYISVQATVFHNANEYKRTRIMGVSEAFLNDQGSTMSGEELGEGRFLKFVDVDRYQNVCVIGAYLAQDFQGDPMGQTITVGGVPFTVIGVLRQVGDNTEGSGDDILYLPYTSALRLNNTAQASVYMFTSTSRDTASVAKGLIEERLYQTYQDDTAYYVMTSAEMMDIMNTMTNTLMIVLVAIAAISLLVGGIGIMNIMLVSVTERTREIGIRKSLGAKRKAIRTQFIIEAGTTSAIGGVLGILVGVGLASVVGTLVSSTMDTGGVPFTAVPTPTSVAVAFGVSVGIGVLFGYLPANKAAALNPIDALRYE</sequence>
<keyword evidence="5 7" id="KW-0472">Membrane</keyword>
<feature type="domain" description="MacB-like periplasmic core" evidence="9">
    <location>
        <begin position="22"/>
        <end position="234"/>
    </location>
</feature>
<keyword evidence="2" id="KW-1003">Cell membrane</keyword>
<evidence type="ECO:0000256" key="2">
    <source>
        <dbReference type="ARBA" id="ARBA00022475"/>
    </source>
</evidence>
<organism evidence="10 11">
    <name type="scientific">Candidatus Flavonifractor merdigallinarum</name>
    <dbReference type="NCBI Taxonomy" id="2838589"/>
    <lineage>
        <taxon>Bacteria</taxon>
        <taxon>Bacillati</taxon>
        <taxon>Bacillota</taxon>
        <taxon>Clostridia</taxon>
        <taxon>Eubacteriales</taxon>
        <taxon>Oscillospiraceae</taxon>
        <taxon>Flavonifractor</taxon>
    </lineage>
</organism>
<dbReference type="Pfam" id="PF12704">
    <property type="entry name" value="MacB_PCD"/>
    <property type="match status" value="1"/>
</dbReference>
<proteinExistence type="inferred from homology"/>
<reference evidence="10" key="1">
    <citation type="journal article" date="2021" name="PeerJ">
        <title>Extensive microbial diversity within the chicken gut microbiome revealed by metagenomics and culture.</title>
        <authorList>
            <person name="Gilroy R."/>
            <person name="Ravi A."/>
            <person name="Getino M."/>
            <person name="Pursley I."/>
            <person name="Horton D.L."/>
            <person name="Alikhan N.F."/>
            <person name="Baker D."/>
            <person name="Gharbi K."/>
            <person name="Hall N."/>
            <person name="Watson M."/>
            <person name="Adriaenssens E.M."/>
            <person name="Foster-Nyarko E."/>
            <person name="Jarju S."/>
            <person name="Secka A."/>
            <person name="Antonio M."/>
            <person name="Oren A."/>
            <person name="Chaudhuri R.R."/>
            <person name="La Ragione R."/>
            <person name="Hildebrand F."/>
            <person name="Pallen M.J."/>
        </authorList>
    </citation>
    <scope>NUCLEOTIDE SEQUENCE</scope>
    <source>
        <strain evidence="10">ChiBcec16_6824</strain>
    </source>
</reference>
<evidence type="ECO:0000256" key="4">
    <source>
        <dbReference type="ARBA" id="ARBA00022989"/>
    </source>
</evidence>
<dbReference type="PANTHER" id="PTHR30572:SF4">
    <property type="entry name" value="ABC TRANSPORTER PERMEASE YTRF"/>
    <property type="match status" value="1"/>
</dbReference>
<keyword evidence="4 7" id="KW-1133">Transmembrane helix</keyword>
<dbReference type="InterPro" id="IPR003838">
    <property type="entry name" value="ABC3_permease_C"/>
</dbReference>
<evidence type="ECO:0000256" key="1">
    <source>
        <dbReference type="ARBA" id="ARBA00004651"/>
    </source>
</evidence>
<dbReference type="EMBL" id="DXDX01000112">
    <property type="protein sequence ID" value="HIY21425.1"/>
    <property type="molecule type" value="Genomic_DNA"/>
</dbReference>
<evidence type="ECO:0000256" key="7">
    <source>
        <dbReference type="SAM" id="Phobius"/>
    </source>
</evidence>
<keyword evidence="3 7" id="KW-0812">Transmembrane</keyword>